<dbReference type="SUPFAM" id="SSF51197">
    <property type="entry name" value="Clavaminate synthase-like"/>
    <property type="match status" value="1"/>
</dbReference>
<accession>A0A6P8Z6Y4</accession>
<gene>
    <name evidence="4" type="primary">LOC117647906</name>
</gene>
<dbReference type="GO" id="GO:0010468">
    <property type="term" value="P:regulation of gene expression"/>
    <property type="evidence" value="ECO:0007669"/>
    <property type="project" value="TreeGrafter"/>
</dbReference>
<keyword evidence="3" id="KW-1185">Reference proteome</keyword>
<dbReference type="OrthoDB" id="1678912at2759"/>
<evidence type="ECO:0000313" key="4">
    <source>
        <dbReference type="RefSeq" id="XP_034245771.1"/>
    </source>
</evidence>
<protein>
    <submittedName>
        <fullName evidence="4">Uncharacterized protein LOC117647906</fullName>
    </submittedName>
</protein>
<organism evidence="4">
    <name type="scientific">Thrips palmi</name>
    <name type="common">Melon thrips</name>
    <dbReference type="NCBI Taxonomy" id="161013"/>
    <lineage>
        <taxon>Eukaryota</taxon>
        <taxon>Metazoa</taxon>
        <taxon>Ecdysozoa</taxon>
        <taxon>Arthropoda</taxon>
        <taxon>Hexapoda</taxon>
        <taxon>Insecta</taxon>
        <taxon>Pterygota</taxon>
        <taxon>Neoptera</taxon>
        <taxon>Paraneoptera</taxon>
        <taxon>Thysanoptera</taxon>
        <taxon>Terebrantia</taxon>
        <taxon>Thripoidea</taxon>
        <taxon>Thripidae</taxon>
        <taxon>Thrips</taxon>
    </lineage>
</organism>
<dbReference type="Pfam" id="PF02373">
    <property type="entry name" value="JmjC"/>
    <property type="match status" value="1"/>
</dbReference>
<dbReference type="Proteomes" id="UP000515158">
    <property type="component" value="Unplaced"/>
</dbReference>
<dbReference type="PANTHER" id="PTHR10694:SF7">
    <property type="entry name" value="[HISTONE H3]-TRIMETHYL-L-LYSINE(9) DEMETHYLASE"/>
    <property type="match status" value="1"/>
</dbReference>
<dbReference type="SUPFAM" id="SSF56349">
    <property type="entry name" value="DNA breaking-rejoining enzymes"/>
    <property type="match status" value="1"/>
</dbReference>
<dbReference type="PROSITE" id="PS51184">
    <property type="entry name" value="JMJC"/>
    <property type="match status" value="1"/>
</dbReference>
<dbReference type="RefSeq" id="XP_034245771.1">
    <property type="nucleotide sequence ID" value="XM_034389880.1"/>
</dbReference>
<dbReference type="SMART" id="SM00558">
    <property type="entry name" value="JmjC"/>
    <property type="match status" value="1"/>
</dbReference>
<dbReference type="GO" id="GO:0003677">
    <property type="term" value="F:DNA binding"/>
    <property type="evidence" value="ECO:0007669"/>
    <property type="project" value="InterPro"/>
</dbReference>
<dbReference type="InterPro" id="IPR011010">
    <property type="entry name" value="DNA_brk_join_enz"/>
</dbReference>
<dbReference type="PANTHER" id="PTHR10694">
    <property type="entry name" value="LYSINE-SPECIFIC DEMETHYLASE"/>
    <property type="match status" value="1"/>
</dbReference>
<dbReference type="GeneID" id="117647906"/>
<evidence type="ECO:0000256" key="1">
    <source>
        <dbReference type="SAM" id="MobiDB-lite"/>
    </source>
</evidence>
<feature type="compositionally biased region" description="Basic and acidic residues" evidence="1">
    <location>
        <begin position="796"/>
        <end position="846"/>
    </location>
</feature>
<feature type="region of interest" description="Disordered" evidence="1">
    <location>
        <begin position="739"/>
        <end position="854"/>
    </location>
</feature>
<sequence>MSYDPLRQGSDSQLKMNPFAMNFKFLSLAGENTNEIGQSKQLTTELTFASKFKFAATPKCLQETNTILGENLSTADGNHTEPLTQEQLLTATSNSAAPSERPLAKSSQGTGMERVELVKKTFASKFKFAEEQNATYMPKDITQTGIEGLHSKSAIQKQAFTEILKSGCNFESKLNFMEGKSTDSKKKLSTSHEHVSLLERCRFHERGKEKVRKVIAALAKKSSEPYGPKLLLEANKVIKVIEAMPCNGKTLLQYFLYTIRFLKDMSKKEYPEAKKTVDVLQRYKIVNYQHYARMPKDDKKPSLKRTALVNSHKDLFERNLLQLKDAMAKMKKPITIGRSSALSRDWMRITGFLTLWLEEEIGFGCCHKMFSRDALFKATPTPGNHLYEISFKGPKGILKKAMTARLHQCLIHYSCIRSWRLPRNSHFLIGINGQPFLAKNQERYVPQVTPLCFFMSLPVAMSSTEIYLCYHHEKELEANGYLLINPPQQWKQLLGQEKLDGFLNFSFKPEKIEYKPNDDESGCAFDVSSTQNVVTVSAFSQREYPCTEYKSFFSHLGQYSAEFGVAIKGENLFPDNLEVWNLSRLGDPMSSVQRENKELPGITSPLVHIGALGPCSALQTESANLYTITFVHQGLPTEWTVFPSSEKHKIDELYPQIAPGHRCAFNELERHQVGFINPFGPQVSGLRMSTFTQTAGQFVIISPGAYHQRFSRGFNIVSSISFGAKDWMIQVPDCTLCPGHRSEENSENEQPVSLGSGSGTPGSSLEDDSNNKQHVSQGSGSATSGPGTSGAEPTSPEDKGSRKKQNKSDLDLKSQSESEDCYEFKSFDDPKPRPGRGRPRDPKKLENSATRPTKMCPKCRTICDKNFDRHLNLHFDAETSLGRREKEKVKEEATRRTVQGIRDSQMDLLPKTFSEQLKSNPLIRYQFTEFLDNIGVAYPKEDQERPQKRKMEEVVEEIDETEGSDAQRPEKSARKRLQEMGYPSLDENKSIVRALVNYSTGGHRRSLQVKNALCQIRRILGYVEYMVGTQDSHGWTLLLHTDRMKEYVQMVSEIGGATASTTKNYVDKALTIMKMVPDVFYEADGMPSDTNEHKKYMDALKKATSIMADFGLRKTEEKDRELASRKCALGENLPDVAAWEEYILDSDNVSQFGEQLKALESASDEEIQQLGKKPDESHLREAFNQVVEFMATRQLFLAARPGEISKCTFAEINSPSLFRDTLHISVASHKTGRIKQATIAIEKEHQMDFLRYVAVLKRFKPPPAYGFPFLSPTKGFVEHTKIYRRLNVWLEKNGRERFTCTKLRKTVETTVDLYGSTHDKELVATGLNHSPHTVKKYYRVQTSEKAAAEKAAIKKATAEAKLRALLVKLPPAFPVNIFEGPWNREKLTEWARRETKTDDLVMNDGLFSNYMTSWREAAKPLMVAECRRTLSSGTSTLEEIKQVLQTPVFETVQFDILAELQELRVRLPRIKIHNQSQGE</sequence>
<proteinExistence type="predicted"/>
<evidence type="ECO:0000259" key="2">
    <source>
        <dbReference type="PROSITE" id="PS51184"/>
    </source>
</evidence>
<evidence type="ECO:0000313" key="3">
    <source>
        <dbReference type="Proteomes" id="UP000515158"/>
    </source>
</evidence>
<feature type="region of interest" description="Disordered" evidence="1">
    <location>
        <begin position="91"/>
        <end position="110"/>
    </location>
</feature>
<feature type="domain" description="JmjC" evidence="2">
    <location>
        <begin position="574"/>
        <end position="739"/>
    </location>
</feature>
<dbReference type="GO" id="GO:0051864">
    <property type="term" value="F:histone H3K36 demethylase activity"/>
    <property type="evidence" value="ECO:0007669"/>
    <property type="project" value="TreeGrafter"/>
</dbReference>
<name>A0A6P8Z6Y4_THRPL</name>
<dbReference type="InterPro" id="IPR003347">
    <property type="entry name" value="JmjC_dom"/>
</dbReference>
<dbReference type="Gene3D" id="2.60.120.650">
    <property type="entry name" value="Cupin"/>
    <property type="match status" value="1"/>
</dbReference>
<dbReference type="GO" id="GO:0000785">
    <property type="term" value="C:chromatin"/>
    <property type="evidence" value="ECO:0007669"/>
    <property type="project" value="TreeGrafter"/>
</dbReference>
<dbReference type="InParanoid" id="A0A6P8Z6Y4"/>
<feature type="compositionally biased region" description="Low complexity" evidence="1">
    <location>
        <begin position="776"/>
        <end position="791"/>
    </location>
</feature>
<dbReference type="GO" id="GO:0005634">
    <property type="term" value="C:nucleus"/>
    <property type="evidence" value="ECO:0007669"/>
    <property type="project" value="TreeGrafter"/>
</dbReference>
<dbReference type="KEGG" id="tpal:117647906"/>
<dbReference type="GO" id="GO:0032454">
    <property type="term" value="F:histone H3K9 demethylase activity"/>
    <property type="evidence" value="ECO:0007669"/>
    <property type="project" value="TreeGrafter"/>
</dbReference>
<reference evidence="4" key="1">
    <citation type="submission" date="2025-08" db="UniProtKB">
        <authorList>
            <consortium name="RefSeq"/>
        </authorList>
    </citation>
    <scope>IDENTIFICATION</scope>
    <source>
        <tissue evidence="4">Total insect</tissue>
    </source>
</reference>